<proteinExistence type="predicted"/>
<dbReference type="RefSeq" id="WP_184796742.1">
    <property type="nucleotide sequence ID" value="NZ_JACIIZ010000001.1"/>
</dbReference>
<evidence type="ECO:0000313" key="3">
    <source>
        <dbReference type="EMBL" id="MBB6249742.1"/>
    </source>
</evidence>
<feature type="compositionally biased region" description="Low complexity" evidence="1">
    <location>
        <begin position="1"/>
        <end position="18"/>
    </location>
</feature>
<dbReference type="Pfam" id="PF13640">
    <property type="entry name" value="2OG-FeII_Oxy_3"/>
    <property type="match status" value="1"/>
</dbReference>
<dbReference type="AlphaFoldDB" id="A0A7X0ATC5"/>
<dbReference type="InterPro" id="IPR044862">
    <property type="entry name" value="Pro_4_hyd_alph_FE2OG_OXY"/>
</dbReference>
<name>A0A7X0ATC5_9PROT</name>
<sequence>MIGTSSSSAPVPGASPTGVHPATDPGRAIDLDAFRAKPLSFDPFAHVIIPGFVRAEARAAIHRDFPEIELPGSFPARELSYGPAFAALLEEIQGPAMTAAFEEKFGVDLSDHPTMVTVRGRAKAQDGQIHVDSKTKIITVLIYMNPAWESAEGRLRLLRGPDSLDDAVAEVPPEEGTLLAFLNGPTAWHGHTSFVGQRRAIQLNWVRDEGVVKREQFRHALSAKVKRLNPFR</sequence>
<evidence type="ECO:0000256" key="1">
    <source>
        <dbReference type="SAM" id="MobiDB-lite"/>
    </source>
</evidence>
<gene>
    <name evidence="3" type="ORF">FHS74_000275</name>
</gene>
<organism evidence="3 4">
    <name type="scientific">Nitrospirillum iridis</name>
    <dbReference type="NCBI Taxonomy" id="765888"/>
    <lineage>
        <taxon>Bacteria</taxon>
        <taxon>Pseudomonadati</taxon>
        <taxon>Pseudomonadota</taxon>
        <taxon>Alphaproteobacteria</taxon>
        <taxon>Rhodospirillales</taxon>
        <taxon>Azospirillaceae</taxon>
        <taxon>Nitrospirillum</taxon>
    </lineage>
</organism>
<dbReference type="EMBL" id="JACIIZ010000001">
    <property type="protein sequence ID" value="MBB6249742.1"/>
    <property type="molecule type" value="Genomic_DNA"/>
</dbReference>
<dbReference type="Proteomes" id="UP000539175">
    <property type="component" value="Unassembled WGS sequence"/>
</dbReference>
<evidence type="ECO:0000259" key="2">
    <source>
        <dbReference type="Pfam" id="PF13640"/>
    </source>
</evidence>
<keyword evidence="4" id="KW-1185">Reference proteome</keyword>
<evidence type="ECO:0000313" key="4">
    <source>
        <dbReference type="Proteomes" id="UP000539175"/>
    </source>
</evidence>
<comment type="caution">
    <text evidence="3">The sequence shown here is derived from an EMBL/GenBank/DDBJ whole genome shotgun (WGS) entry which is preliminary data.</text>
</comment>
<accession>A0A7X0ATC5</accession>
<feature type="domain" description="Prolyl 4-hydroxylase alpha subunit Fe(2+) 2OG dioxygenase" evidence="2">
    <location>
        <begin position="128"/>
        <end position="206"/>
    </location>
</feature>
<feature type="region of interest" description="Disordered" evidence="1">
    <location>
        <begin position="1"/>
        <end position="24"/>
    </location>
</feature>
<reference evidence="3 4" key="1">
    <citation type="submission" date="2020-08" db="EMBL/GenBank/DDBJ databases">
        <title>Genomic Encyclopedia of Type Strains, Phase IV (KMG-IV): sequencing the most valuable type-strain genomes for metagenomic binning, comparative biology and taxonomic classification.</title>
        <authorList>
            <person name="Goeker M."/>
        </authorList>
    </citation>
    <scope>NUCLEOTIDE SEQUENCE [LARGE SCALE GENOMIC DNA]</scope>
    <source>
        <strain evidence="3 4">DSM 22198</strain>
    </source>
</reference>
<dbReference type="Gene3D" id="2.60.120.620">
    <property type="entry name" value="q2cbj1_9rhob like domain"/>
    <property type="match status" value="1"/>
</dbReference>
<protein>
    <recommendedName>
        <fullName evidence="2">Prolyl 4-hydroxylase alpha subunit Fe(2+) 2OG dioxygenase domain-containing protein</fullName>
    </recommendedName>
</protein>